<protein>
    <recommendedName>
        <fullName evidence="1">IPT/TIG domain-containing protein</fullName>
    </recommendedName>
</protein>
<dbReference type="Pfam" id="PF16179">
    <property type="entry name" value="RHD_dimer"/>
    <property type="match status" value="1"/>
</dbReference>
<dbReference type="InterPro" id="IPR000451">
    <property type="entry name" value="NFkB/Dor"/>
</dbReference>
<proteinExistence type="predicted"/>
<dbReference type="InterPro" id="IPR014756">
    <property type="entry name" value="Ig_E-set"/>
</dbReference>
<evidence type="ECO:0000259" key="1">
    <source>
        <dbReference type="SMART" id="SM00429"/>
    </source>
</evidence>
<dbReference type="EMBL" id="CALNXI010000921">
    <property type="protein sequence ID" value="CAH3146981.1"/>
    <property type="molecule type" value="Genomic_DNA"/>
</dbReference>
<dbReference type="Proteomes" id="UP001159427">
    <property type="component" value="Unassembled WGS sequence"/>
</dbReference>
<evidence type="ECO:0000313" key="2">
    <source>
        <dbReference type="EMBL" id="CAH3146981.1"/>
    </source>
</evidence>
<dbReference type="InterPro" id="IPR013783">
    <property type="entry name" value="Ig-like_fold"/>
</dbReference>
<dbReference type="SMART" id="SM00429">
    <property type="entry name" value="IPT"/>
    <property type="match status" value="1"/>
</dbReference>
<dbReference type="SUPFAM" id="SSF81296">
    <property type="entry name" value="E set domains"/>
    <property type="match status" value="1"/>
</dbReference>
<feature type="non-terminal residue" evidence="2">
    <location>
        <position position="1"/>
    </location>
</feature>
<keyword evidence="3" id="KW-1185">Reference proteome</keyword>
<comment type="caution">
    <text evidence="2">The sequence shown here is derived from an EMBL/GenBank/DDBJ whole genome shotgun (WGS) entry which is preliminary data.</text>
</comment>
<reference evidence="2 3" key="1">
    <citation type="submission" date="2022-05" db="EMBL/GenBank/DDBJ databases">
        <authorList>
            <consortium name="Genoscope - CEA"/>
            <person name="William W."/>
        </authorList>
    </citation>
    <scope>NUCLEOTIDE SEQUENCE [LARGE SCALE GENOMIC DNA]</scope>
</reference>
<dbReference type="PANTHER" id="PTHR24169:SF25">
    <property type="entry name" value="DORSAL-RELATED IMMUNITY FACTOR DIF-RELATED"/>
    <property type="match status" value="1"/>
</dbReference>
<accession>A0ABN8PMH6</accession>
<gene>
    <name evidence="2" type="ORF">PEVE_00044139</name>
</gene>
<sequence length="110" mass="12534">TSNLKICRLDRNTGSVIGNDEVYLLCDKVEKDDIEVVFYETEPHTGRKSWEAQGIFAPSDVHGQIAIVFKTPAYRNVATESPVKVFVKLRRKSDRKTSKPVKFTYQPLMS</sequence>
<name>A0ABN8PMH6_9CNID</name>
<feature type="domain" description="IPT/TIG" evidence="1">
    <location>
        <begin position="3"/>
        <end position="106"/>
    </location>
</feature>
<organism evidence="2 3">
    <name type="scientific">Porites evermanni</name>
    <dbReference type="NCBI Taxonomy" id="104178"/>
    <lineage>
        <taxon>Eukaryota</taxon>
        <taxon>Metazoa</taxon>
        <taxon>Cnidaria</taxon>
        <taxon>Anthozoa</taxon>
        <taxon>Hexacorallia</taxon>
        <taxon>Scleractinia</taxon>
        <taxon>Fungiina</taxon>
        <taxon>Poritidae</taxon>
        <taxon>Porites</taxon>
    </lineage>
</organism>
<dbReference type="InterPro" id="IPR032397">
    <property type="entry name" value="RHD_dimer"/>
</dbReference>
<feature type="non-terminal residue" evidence="2">
    <location>
        <position position="110"/>
    </location>
</feature>
<dbReference type="PRINTS" id="PR00057">
    <property type="entry name" value="NFKBTNSCPFCT"/>
</dbReference>
<dbReference type="InterPro" id="IPR002909">
    <property type="entry name" value="IPT_dom"/>
</dbReference>
<dbReference type="PANTHER" id="PTHR24169">
    <property type="entry name" value="NUCLEAR FACTOR NF-KAPPA-B PROTEIN"/>
    <property type="match status" value="1"/>
</dbReference>
<dbReference type="Gene3D" id="2.60.40.10">
    <property type="entry name" value="Immunoglobulins"/>
    <property type="match status" value="1"/>
</dbReference>
<evidence type="ECO:0000313" key="3">
    <source>
        <dbReference type="Proteomes" id="UP001159427"/>
    </source>
</evidence>